<dbReference type="Proteomes" id="UP000824088">
    <property type="component" value="Unassembled WGS sequence"/>
</dbReference>
<feature type="transmembrane region" description="Helical" evidence="1">
    <location>
        <begin position="59"/>
        <end position="79"/>
    </location>
</feature>
<keyword evidence="1" id="KW-0472">Membrane</keyword>
<dbReference type="EMBL" id="DVMN01000029">
    <property type="protein sequence ID" value="HIU20917.1"/>
    <property type="molecule type" value="Genomic_DNA"/>
</dbReference>
<name>A0A9D1L2H0_9FIRM</name>
<keyword evidence="1" id="KW-1133">Transmembrane helix</keyword>
<comment type="caution">
    <text evidence="2">The sequence shown here is derived from an EMBL/GenBank/DDBJ whole genome shotgun (WGS) entry which is preliminary data.</text>
</comment>
<evidence type="ECO:0000256" key="1">
    <source>
        <dbReference type="SAM" id="Phobius"/>
    </source>
</evidence>
<protein>
    <submittedName>
        <fullName evidence="2">DUF3784 domain-containing protein</fullName>
    </submittedName>
</protein>
<sequence>MEEEIRLYIVLAVSIVFAVLYITGILVFFGHAGTLVAGYNFEPECPEAKKLHKKIMRRFGCALLLIFLFLHGTTMAFVFGENVAGGVLAGLSAAVVILLLTYVNMGKVKRWVEEERRIEEDYRSSTGRENKDFGD</sequence>
<dbReference type="Pfam" id="PF12650">
    <property type="entry name" value="DUF3784"/>
    <property type="match status" value="1"/>
</dbReference>
<evidence type="ECO:0000313" key="3">
    <source>
        <dbReference type="Proteomes" id="UP000824088"/>
    </source>
</evidence>
<reference evidence="2" key="2">
    <citation type="journal article" date="2021" name="PeerJ">
        <title>Extensive microbial diversity within the chicken gut microbiome revealed by metagenomics and culture.</title>
        <authorList>
            <person name="Gilroy R."/>
            <person name="Ravi A."/>
            <person name="Getino M."/>
            <person name="Pursley I."/>
            <person name="Horton D.L."/>
            <person name="Alikhan N.F."/>
            <person name="Baker D."/>
            <person name="Gharbi K."/>
            <person name="Hall N."/>
            <person name="Watson M."/>
            <person name="Adriaenssens E.M."/>
            <person name="Foster-Nyarko E."/>
            <person name="Jarju S."/>
            <person name="Secka A."/>
            <person name="Antonio M."/>
            <person name="Oren A."/>
            <person name="Chaudhuri R.R."/>
            <person name="La Ragione R."/>
            <person name="Hildebrand F."/>
            <person name="Pallen M.J."/>
        </authorList>
    </citation>
    <scope>NUCLEOTIDE SEQUENCE</scope>
    <source>
        <strain evidence="2">1063</strain>
    </source>
</reference>
<keyword evidence="1" id="KW-0812">Transmembrane</keyword>
<organism evidence="2 3">
    <name type="scientific">Candidatus Limadaptatus stercorigallinarum</name>
    <dbReference type="NCBI Taxonomy" id="2840845"/>
    <lineage>
        <taxon>Bacteria</taxon>
        <taxon>Bacillati</taxon>
        <taxon>Bacillota</taxon>
        <taxon>Clostridia</taxon>
        <taxon>Eubacteriales</taxon>
        <taxon>Candidatus Limadaptatus</taxon>
    </lineage>
</organism>
<feature type="transmembrane region" description="Helical" evidence="1">
    <location>
        <begin position="6"/>
        <end position="29"/>
    </location>
</feature>
<feature type="transmembrane region" description="Helical" evidence="1">
    <location>
        <begin position="85"/>
        <end position="103"/>
    </location>
</feature>
<dbReference type="AlphaFoldDB" id="A0A9D1L2H0"/>
<accession>A0A9D1L2H0</accession>
<evidence type="ECO:0000313" key="2">
    <source>
        <dbReference type="EMBL" id="HIU20917.1"/>
    </source>
</evidence>
<gene>
    <name evidence="2" type="ORF">IAD51_01575</name>
</gene>
<proteinExistence type="predicted"/>
<reference evidence="2" key="1">
    <citation type="submission" date="2020-10" db="EMBL/GenBank/DDBJ databases">
        <authorList>
            <person name="Gilroy R."/>
        </authorList>
    </citation>
    <scope>NUCLEOTIDE SEQUENCE</scope>
    <source>
        <strain evidence="2">1063</strain>
    </source>
</reference>
<dbReference type="InterPro" id="IPR017259">
    <property type="entry name" value="UCP037672"/>
</dbReference>